<dbReference type="PANTHER" id="PTHR35145:SF1">
    <property type="entry name" value="CYTOPLASMIC PROTEIN"/>
    <property type="match status" value="1"/>
</dbReference>
<proteinExistence type="predicted"/>
<dbReference type="EMBL" id="JBHTEK010000001">
    <property type="protein sequence ID" value="MFC7669997.1"/>
    <property type="molecule type" value="Genomic_DNA"/>
</dbReference>
<name>A0ABW2UC23_9BACT</name>
<dbReference type="GO" id="GO:0003677">
    <property type="term" value="F:DNA binding"/>
    <property type="evidence" value="ECO:0007669"/>
    <property type="project" value="UniProtKB-KW"/>
</dbReference>
<dbReference type="InterPro" id="IPR007351">
    <property type="entry name" value="YjbR"/>
</dbReference>
<protein>
    <submittedName>
        <fullName evidence="1">MmcQ/YjbR family DNA-binding protein</fullName>
    </submittedName>
</protein>
<dbReference type="RefSeq" id="WP_380205467.1">
    <property type="nucleotide sequence ID" value="NZ_JBHTEK010000001.1"/>
</dbReference>
<dbReference type="PANTHER" id="PTHR35145">
    <property type="entry name" value="CYTOPLASMIC PROTEIN-RELATED"/>
    <property type="match status" value="1"/>
</dbReference>
<accession>A0ABW2UC23</accession>
<dbReference type="InterPro" id="IPR038056">
    <property type="entry name" value="YjbR-like_sf"/>
</dbReference>
<gene>
    <name evidence="1" type="ORF">ACFQT0_23485</name>
</gene>
<evidence type="ECO:0000313" key="1">
    <source>
        <dbReference type="EMBL" id="MFC7669997.1"/>
    </source>
</evidence>
<dbReference type="Pfam" id="PF04237">
    <property type="entry name" value="YjbR"/>
    <property type="match status" value="1"/>
</dbReference>
<keyword evidence="2" id="KW-1185">Reference proteome</keyword>
<organism evidence="1 2">
    <name type="scientific">Hymenobacter humi</name>
    <dbReference type="NCBI Taxonomy" id="1411620"/>
    <lineage>
        <taxon>Bacteria</taxon>
        <taxon>Pseudomonadati</taxon>
        <taxon>Bacteroidota</taxon>
        <taxon>Cytophagia</taxon>
        <taxon>Cytophagales</taxon>
        <taxon>Hymenobacteraceae</taxon>
        <taxon>Hymenobacter</taxon>
    </lineage>
</organism>
<sequence length="117" mass="13331">MTIEELQAICLRLPGTTEDIKWDTHLCFNVGGKMYLVTSPDDVPATASFIAPPEEFETLESSPGFSRNKYLARYGWVNMDNIHLLTHAQWEQYIRHSYQTVVAKLSLKMRKQLGAAV</sequence>
<dbReference type="Gene3D" id="3.90.1150.30">
    <property type="match status" value="1"/>
</dbReference>
<keyword evidence="1" id="KW-0238">DNA-binding</keyword>
<comment type="caution">
    <text evidence="1">The sequence shown here is derived from an EMBL/GenBank/DDBJ whole genome shotgun (WGS) entry which is preliminary data.</text>
</comment>
<dbReference type="SUPFAM" id="SSF142906">
    <property type="entry name" value="YjbR-like"/>
    <property type="match status" value="1"/>
</dbReference>
<evidence type="ECO:0000313" key="2">
    <source>
        <dbReference type="Proteomes" id="UP001596513"/>
    </source>
</evidence>
<dbReference type="InterPro" id="IPR058532">
    <property type="entry name" value="YjbR/MT2646/Rv2570-like"/>
</dbReference>
<reference evidence="2" key="1">
    <citation type="journal article" date="2019" name="Int. J. Syst. Evol. Microbiol.">
        <title>The Global Catalogue of Microorganisms (GCM) 10K type strain sequencing project: providing services to taxonomists for standard genome sequencing and annotation.</title>
        <authorList>
            <consortium name="The Broad Institute Genomics Platform"/>
            <consortium name="The Broad Institute Genome Sequencing Center for Infectious Disease"/>
            <person name="Wu L."/>
            <person name="Ma J."/>
        </authorList>
    </citation>
    <scope>NUCLEOTIDE SEQUENCE [LARGE SCALE GENOMIC DNA]</scope>
    <source>
        <strain evidence="2">JCM 19635</strain>
    </source>
</reference>
<dbReference type="Proteomes" id="UP001596513">
    <property type="component" value="Unassembled WGS sequence"/>
</dbReference>